<organism evidence="7 8">
    <name type="scientific">Ditylenchus destructor</name>
    <dbReference type="NCBI Taxonomy" id="166010"/>
    <lineage>
        <taxon>Eukaryota</taxon>
        <taxon>Metazoa</taxon>
        <taxon>Ecdysozoa</taxon>
        <taxon>Nematoda</taxon>
        <taxon>Chromadorea</taxon>
        <taxon>Rhabditida</taxon>
        <taxon>Tylenchina</taxon>
        <taxon>Tylenchomorpha</taxon>
        <taxon>Sphaerularioidea</taxon>
        <taxon>Anguinidae</taxon>
        <taxon>Anguininae</taxon>
        <taxon>Ditylenchus</taxon>
    </lineage>
</organism>
<evidence type="ECO:0000313" key="8">
    <source>
        <dbReference type="Proteomes" id="UP001201812"/>
    </source>
</evidence>
<sequence length="361" mass="40934">MEFYSTLHTPLVLVLCISGTIGHILSIGVLLKMLNPTNILLISMSINQLLLCVNFLYSTLFKAGSEKMCLPFLWSFGWTFSLLISVNLSVFVHMLSTFHLVALSIIRHLSLQSLSNIHSSLAWFTYRKAVITLIIIYTSVLIVCTPLYFQSRVVLGECPDSCVPPFAINLPHRTTAYRLRFSENALLQSINFWLFGSICKLIPCSILCLMTYFILKSLKKIRRMSAKFGNIQRDRQYHRTTKVILMVMLMFMIVETPQGILAVAQSIFRIPHLDIIGDVVEVITLLNSCLIFALFCSMNSRIRSAFREHSAKICLWASAPNDGRESEEKKALSTETPDCDKVTEMRAENISNDKNVKPVHL</sequence>
<dbReference type="Pfam" id="PF10324">
    <property type="entry name" value="7TM_GPCR_Srw"/>
    <property type="match status" value="1"/>
</dbReference>
<evidence type="ECO:0000256" key="3">
    <source>
        <dbReference type="ARBA" id="ARBA00022989"/>
    </source>
</evidence>
<keyword evidence="2 5" id="KW-0812">Transmembrane</keyword>
<dbReference type="InterPro" id="IPR019427">
    <property type="entry name" value="7TM_GPCR_serpentine_rcpt_Srw"/>
</dbReference>
<dbReference type="GO" id="GO:0005886">
    <property type="term" value="C:plasma membrane"/>
    <property type="evidence" value="ECO:0007669"/>
    <property type="project" value="TreeGrafter"/>
</dbReference>
<keyword evidence="4 5" id="KW-0472">Membrane</keyword>
<accession>A0AAD4N9Q9</accession>
<evidence type="ECO:0000256" key="2">
    <source>
        <dbReference type="ARBA" id="ARBA00022692"/>
    </source>
</evidence>
<gene>
    <name evidence="7" type="ORF">DdX_05470</name>
</gene>
<proteinExistence type="predicted"/>
<evidence type="ECO:0000256" key="1">
    <source>
        <dbReference type="ARBA" id="ARBA00004370"/>
    </source>
</evidence>
<evidence type="ECO:0000256" key="4">
    <source>
        <dbReference type="ARBA" id="ARBA00023136"/>
    </source>
</evidence>
<dbReference type="Proteomes" id="UP001201812">
    <property type="component" value="Unassembled WGS sequence"/>
</dbReference>
<dbReference type="InterPro" id="IPR000276">
    <property type="entry name" value="GPCR_Rhodpsn"/>
</dbReference>
<feature type="transmembrane region" description="Helical" evidence="5">
    <location>
        <begin position="69"/>
        <end position="92"/>
    </location>
</feature>
<dbReference type="SUPFAM" id="SSF81321">
    <property type="entry name" value="Family A G protein-coupled receptor-like"/>
    <property type="match status" value="1"/>
</dbReference>
<evidence type="ECO:0000313" key="7">
    <source>
        <dbReference type="EMBL" id="KAI1720097.1"/>
    </source>
</evidence>
<dbReference type="InterPro" id="IPR053219">
    <property type="entry name" value="GPCR_Dmsr-1"/>
</dbReference>
<dbReference type="InterPro" id="IPR017452">
    <property type="entry name" value="GPCR_Rhodpsn_7TM"/>
</dbReference>
<dbReference type="PROSITE" id="PS50262">
    <property type="entry name" value="G_PROTEIN_RECEP_F1_2"/>
    <property type="match status" value="1"/>
</dbReference>
<evidence type="ECO:0000256" key="5">
    <source>
        <dbReference type="SAM" id="Phobius"/>
    </source>
</evidence>
<feature type="transmembrane region" description="Helical" evidence="5">
    <location>
        <begin position="192"/>
        <end position="215"/>
    </location>
</feature>
<comment type="caution">
    <text evidence="7">The sequence shown here is derived from an EMBL/GenBank/DDBJ whole genome shotgun (WGS) entry which is preliminary data.</text>
</comment>
<evidence type="ECO:0000259" key="6">
    <source>
        <dbReference type="PROSITE" id="PS50262"/>
    </source>
</evidence>
<dbReference type="Gene3D" id="1.20.1070.10">
    <property type="entry name" value="Rhodopsin 7-helix transmembrane proteins"/>
    <property type="match status" value="1"/>
</dbReference>
<name>A0AAD4N9Q9_9BILA</name>
<protein>
    <submittedName>
        <fullName evidence="7">Serpentine type 7TM GPCR chemoreceptor srw domain-containing protein</fullName>
    </submittedName>
</protein>
<dbReference type="AlphaFoldDB" id="A0AAD4N9Q9"/>
<feature type="transmembrane region" description="Helical" evidence="5">
    <location>
        <begin position="129"/>
        <end position="149"/>
    </location>
</feature>
<feature type="transmembrane region" description="Helical" evidence="5">
    <location>
        <begin position="12"/>
        <end position="31"/>
    </location>
</feature>
<dbReference type="PRINTS" id="PR00237">
    <property type="entry name" value="GPCRRHODOPSN"/>
</dbReference>
<feature type="transmembrane region" description="Helical" evidence="5">
    <location>
        <begin position="243"/>
        <end position="263"/>
    </location>
</feature>
<dbReference type="PANTHER" id="PTHR46273:SF11">
    <property type="entry name" value="G-PROTEIN COUPLED RECEPTORS FAMILY 1 PROFILE DOMAIN-CONTAINING PROTEIN"/>
    <property type="match status" value="1"/>
</dbReference>
<dbReference type="CDD" id="cd14978">
    <property type="entry name" value="7tmA_FMRFamide_R-like"/>
    <property type="match status" value="1"/>
</dbReference>
<comment type="subcellular location">
    <subcellularLocation>
        <location evidence="1">Membrane</location>
    </subcellularLocation>
</comment>
<dbReference type="PANTHER" id="PTHR46273">
    <property type="entry name" value="MYOSUPPRESSIN RECEPTOR 1, ISOFORM B-RELATED"/>
    <property type="match status" value="1"/>
</dbReference>
<reference evidence="7" key="1">
    <citation type="submission" date="2022-01" db="EMBL/GenBank/DDBJ databases">
        <title>Genome Sequence Resource for Two Populations of Ditylenchus destructor, the Migratory Endoparasitic Phytonematode.</title>
        <authorList>
            <person name="Zhang H."/>
            <person name="Lin R."/>
            <person name="Xie B."/>
        </authorList>
    </citation>
    <scope>NUCLEOTIDE SEQUENCE</scope>
    <source>
        <strain evidence="7">BazhouSP</strain>
    </source>
</reference>
<keyword evidence="3 5" id="KW-1133">Transmembrane helix</keyword>
<feature type="transmembrane region" description="Helical" evidence="5">
    <location>
        <begin position="275"/>
        <end position="297"/>
    </location>
</feature>
<dbReference type="EMBL" id="JAKKPZ010000006">
    <property type="protein sequence ID" value="KAI1720097.1"/>
    <property type="molecule type" value="Genomic_DNA"/>
</dbReference>
<keyword evidence="8" id="KW-1185">Reference proteome</keyword>
<feature type="domain" description="G-protein coupled receptors family 1 profile" evidence="6">
    <location>
        <begin position="19"/>
        <end position="295"/>
    </location>
</feature>
<feature type="transmembrane region" description="Helical" evidence="5">
    <location>
        <begin position="37"/>
        <end position="57"/>
    </location>
</feature>
<dbReference type="GO" id="GO:0008528">
    <property type="term" value="F:G protein-coupled peptide receptor activity"/>
    <property type="evidence" value="ECO:0007669"/>
    <property type="project" value="InterPro"/>
</dbReference>